<dbReference type="InterPro" id="IPR050796">
    <property type="entry name" value="SCF_F-box_component"/>
</dbReference>
<dbReference type="InterPro" id="IPR006527">
    <property type="entry name" value="F-box-assoc_dom_typ1"/>
</dbReference>
<dbReference type="PANTHER" id="PTHR31672:SF10">
    <property type="entry name" value="F-BOX DOMAIN-CONTAINING PROTEIN"/>
    <property type="match status" value="1"/>
</dbReference>
<proteinExistence type="predicted"/>
<dbReference type="InterPro" id="IPR017451">
    <property type="entry name" value="F-box-assoc_interact_dom"/>
</dbReference>
<reference evidence="2" key="1">
    <citation type="journal article" date="2013" name="Nat. Biotechnol.">
        <title>Draft genome sequence of chickpea (Cicer arietinum) provides a resource for trait improvement.</title>
        <authorList>
            <person name="Varshney R.K."/>
            <person name="Song C."/>
            <person name="Saxena R.K."/>
            <person name="Azam S."/>
            <person name="Yu S."/>
            <person name="Sharpe A.G."/>
            <person name="Cannon S."/>
            <person name="Baek J."/>
            <person name="Rosen B.D."/>
            <person name="Tar'an B."/>
            <person name="Millan T."/>
            <person name="Zhang X."/>
            <person name="Ramsay L.D."/>
            <person name="Iwata A."/>
            <person name="Wang Y."/>
            <person name="Nelson W."/>
            <person name="Farmer A.D."/>
            <person name="Gaur P.M."/>
            <person name="Soderlund C."/>
            <person name="Penmetsa R.V."/>
            <person name="Xu C."/>
            <person name="Bharti A.K."/>
            <person name="He W."/>
            <person name="Winter P."/>
            <person name="Zhao S."/>
            <person name="Hane J.K."/>
            <person name="Carrasquilla-Garcia N."/>
            <person name="Condie J.A."/>
            <person name="Upadhyaya H.D."/>
            <person name="Luo M.C."/>
            <person name="Thudi M."/>
            <person name="Gowda C.L."/>
            <person name="Singh N.P."/>
            <person name="Lichtenzveig J."/>
            <person name="Gali K.K."/>
            <person name="Rubio J."/>
            <person name="Nadarajan N."/>
            <person name="Dolezel J."/>
            <person name="Bansal K.C."/>
            <person name="Xu X."/>
            <person name="Edwards D."/>
            <person name="Zhang G."/>
            <person name="Kahl G."/>
            <person name="Gil J."/>
            <person name="Singh K.B."/>
            <person name="Datta S.K."/>
            <person name="Jackson S.A."/>
            <person name="Wang J."/>
            <person name="Cook D.R."/>
        </authorList>
    </citation>
    <scope>NUCLEOTIDE SEQUENCE [LARGE SCALE GENOMIC DNA]</scope>
    <source>
        <strain evidence="2">cv. CDC Frontier</strain>
    </source>
</reference>
<gene>
    <name evidence="3" type="primary">LOC101492600</name>
</gene>
<dbReference type="InterPro" id="IPR036047">
    <property type="entry name" value="F-box-like_dom_sf"/>
</dbReference>
<evidence type="ECO:0000313" key="3">
    <source>
        <dbReference type="RefSeq" id="XP_004510017.1"/>
    </source>
</evidence>
<dbReference type="Pfam" id="PF07734">
    <property type="entry name" value="FBA_1"/>
    <property type="match status" value="1"/>
</dbReference>
<dbReference type="SUPFAM" id="SSF81383">
    <property type="entry name" value="F-box domain"/>
    <property type="match status" value="1"/>
</dbReference>
<dbReference type="STRING" id="3827.A0A1S2YU91"/>
<organism evidence="2 3">
    <name type="scientific">Cicer arietinum</name>
    <name type="common">Chickpea</name>
    <name type="synonym">Garbanzo</name>
    <dbReference type="NCBI Taxonomy" id="3827"/>
    <lineage>
        <taxon>Eukaryota</taxon>
        <taxon>Viridiplantae</taxon>
        <taxon>Streptophyta</taxon>
        <taxon>Embryophyta</taxon>
        <taxon>Tracheophyta</taxon>
        <taxon>Spermatophyta</taxon>
        <taxon>Magnoliopsida</taxon>
        <taxon>eudicotyledons</taxon>
        <taxon>Gunneridae</taxon>
        <taxon>Pentapetalae</taxon>
        <taxon>rosids</taxon>
        <taxon>fabids</taxon>
        <taxon>Fabales</taxon>
        <taxon>Fabaceae</taxon>
        <taxon>Papilionoideae</taxon>
        <taxon>50 kb inversion clade</taxon>
        <taxon>NPAAA clade</taxon>
        <taxon>Hologalegina</taxon>
        <taxon>IRL clade</taxon>
        <taxon>Cicereae</taxon>
        <taxon>Cicer</taxon>
    </lineage>
</organism>
<dbReference type="eggNOG" id="ENOG502SPAC">
    <property type="taxonomic scope" value="Eukaryota"/>
</dbReference>
<sequence length="375" mass="43481">MASIDLKVSNHIPNDLLFSILSKLPLKSIHRFTCVRKSWDLLFQNTDFMSAVRKHFLSKYHSYYNDTCILLKQTIPNYEYHCTIYMLSGERFQNKVKLELPLPFQDDDTYINISGSGINGILCLYQGEDHRTIVLWKPTTNEFKVIPPSHVFSLPYVMTLTMIHGFGYDSISNDYKLIRHAQLFQSNDFDASDNIWEIYSLRSNSWKKLDVDMPCRDVESVDVYMNGMCHWWGQTSDEEYVISFDLSDEVFLKTPIPLEMYDSQESEWVERHLAVLNMSIALISNYANNASFHISILCEIGVMESWTKLFIVGPLIGVEHPIGVGKNGDIFFRKENDELTYFNLITGVVEDVGIQGESLRCQMVIFKEYLLPMEE</sequence>
<dbReference type="NCBIfam" id="TIGR01640">
    <property type="entry name" value="F_box_assoc_1"/>
    <property type="match status" value="1"/>
</dbReference>
<dbReference type="PANTHER" id="PTHR31672">
    <property type="entry name" value="BNACNNG10540D PROTEIN"/>
    <property type="match status" value="1"/>
</dbReference>
<evidence type="ECO:0000259" key="1">
    <source>
        <dbReference type="Pfam" id="PF07734"/>
    </source>
</evidence>
<reference evidence="3" key="2">
    <citation type="submission" date="2025-08" db="UniProtKB">
        <authorList>
            <consortium name="RefSeq"/>
        </authorList>
    </citation>
    <scope>IDENTIFICATION</scope>
    <source>
        <tissue evidence="3">Etiolated seedlings</tissue>
    </source>
</reference>
<keyword evidence="2" id="KW-1185">Reference proteome</keyword>
<accession>A0A1S2YU91</accession>
<dbReference type="KEGG" id="cam:101492600"/>
<protein>
    <submittedName>
        <fullName evidence="3">F-box/kelch-repeat protein At3g06240-like</fullName>
    </submittedName>
</protein>
<dbReference type="SUPFAM" id="SSF50965">
    <property type="entry name" value="Galactose oxidase, central domain"/>
    <property type="match status" value="1"/>
</dbReference>
<dbReference type="AlphaFoldDB" id="A0A1S2YU91"/>
<dbReference type="Proteomes" id="UP000087171">
    <property type="component" value="Chromosome Ca7"/>
</dbReference>
<dbReference type="PaxDb" id="3827-XP_004510017.1"/>
<name>A0A1S2YU91_CICAR</name>
<dbReference type="InterPro" id="IPR011043">
    <property type="entry name" value="Gal_Oxase/kelch_b-propeller"/>
</dbReference>
<dbReference type="OrthoDB" id="1555129at2759"/>
<feature type="domain" description="F-box associated beta-propeller type 1" evidence="1">
    <location>
        <begin position="94"/>
        <end position="337"/>
    </location>
</feature>
<dbReference type="RefSeq" id="XP_004510017.1">
    <property type="nucleotide sequence ID" value="XM_004509960.2"/>
</dbReference>
<dbReference type="GeneID" id="101492600"/>
<evidence type="ECO:0000313" key="2">
    <source>
        <dbReference type="Proteomes" id="UP000087171"/>
    </source>
</evidence>